<feature type="chain" id="PRO_5016259600" evidence="1">
    <location>
        <begin position="23"/>
        <end position="1379"/>
    </location>
</feature>
<organism evidence="2 3">
    <name type="scientific">Acidisarcina polymorpha</name>
    <dbReference type="NCBI Taxonomy" id="2211140"/>
    <lineage>
        <taxon>Bacteria</taxon>
        <taxon>Pseudomonadati</taxon>
        <taxon>Acidobacteriota</taxon>
        <taxon>Terriglobia</taxon>
        <taxon>Terriglobales</taxon>
        <taxon>Acidobacteriaceae</taxon>
        <taxon>Acidisarcina</taxon>
    </lineage>
</organism>
<reference evidence="2 3" key="1">
    <citation type="journal article" date="2018" name="Front. Microbiol.">
        <title>Hydrolytic Capabilities as a Key to Environmental Success: Chitinolytic and Cellulolytic Acidobacteria From Acidic Sub-arctic Soils and Boreal Peatlands.</title>
        <authorList>
            <person name="Belova S.E."/>
            <person name="Ravin N.V."/>
            <person name="Pankratov T.A."/>
            <person name="Rakitin A.L."/>
            <person name="Ivanova A.A."/>
            <person name="Beletsky A.V."/>
            <person name="Mardanov A.V."/>
            <person name="Sinninghe Damste J.S."/>
            <person name="Dedysh S.N."/>
        </authorList>
    </citation>
    <scope>NUCLEOTIDE SEQUENCE [LARGE SCALE GENOMIC DNA]</scope>
    <source>
        <strain evidence="2 3">SBC82</strain>
    </source>
</reference>
<accession>A0A2Z5FTT6</accession>
<keyword evidence="3" id="KW-1185">Reference proteome</keyword>
<feature type="signal peptide" evidence="1">
    <location>
        <begin position="1"/>
        <end position="22"/>
    </location>
</feature>
<gene>
    <name evidence="2" type="ORF">ACPOL_0894</name>
</gene>
<name>A0A2Z5FTT6_9BACT</name>
<dbReference type="OrthoDB" id="948at2"/>
<evidence type="ECO:0000256" key="1">
    <source>
        <dbReference type="SAM" id="SignalP"/>
    </source>
</evidence>
<evidence type="ECO:0000313" key="3">
    <source>
        <dbReference type="Proteomes" id="UP000253606"/>
    </source>
</evidence>
<keyword evidence="1" id="KW-0732">Signal</keyword>
<evidence type="ECO:0000313" key="2">
    <source>
        <dbReference type="EMBL" id="AXC10251.1"/>
    </source>
</evidence>
<dbReference type="RefSeq" id="WP_114205922.1">
    <property type="nucleotide sequence ID" value="NZ_CP030840.1"/>
</dbReference>
<dbReference type="Proteomes" id="UP000253606">
    <property type="component" value="Chromosome"/>
</dbReference>
<proteinExistence type="predicted"/>
<sequence length="1379" mass="145386">MPSFFRSAISAILCIAGTTAFAQCNTNDTTAPCFANVPDILGGRQSVLQDDDLVVNGTFINPSISFLNSVADGRIGYTTNSQITGSAHTFTAPVKFAQTNAASVKGRMFNLKNDQVVTIVAAGVPAFQSANIVGLPGGVVPQLGLFANASGAIPKTLYGASGRFIGNGFDQMVFAAAQLNSPVNQIVLQAIGAANPNNPSAGIIAGAATAPINNGSVIYAMTSGIFTDPQPGQAPPAAQIALLSGNPANGAGLTLSLFSVTANLSIAPGPTLNLSLPGSDGTATLHETAIAAGRFFGGSHDQLVVAYGSTSGANSSGKPVELITIDFNSAGIPVQKSIYNTQAYVQPLAVRSPGYSAIYLRAGRFNWFGNSEQVAMSTFSYSYKGNTGFYAGTGQIQVLYLQQNSQSKWVLQSGPPLNTSGDTYHFSMAAGRFDQMQTDPTNPNATEPDPNLQLADFTSSTIDTEGDQVTLLQIYSVDPQTYTISSGNSDQLFLSDVPVSVNGYLSLTASLVAADIQGRSVAIGPPEKATVTGHIQPDLILGLPPMHVDWIAPAEGNSPKVLNLSVYPQSFNTAYSFEGSSTANASRTGTTSYTAATKRTIGGKISYEYPGAGGISVEAKKTFERTHKNVVAKKFNTYSGESTGFSTKTIFDDVVAASSSQMNIYSYRLIGQCAPAAGAAGSEGCSAGTRPLYVQFSGPDNLDYIKAVEGRNVEWYQPVQEPGNLFSYPANLQQLEADIAGGATLEPLTPTNNIWDSQVSSKFFVNWTEGNGNAVNSSSIASHSFDSQVSVSANAGIFGFDVSANTGFGYNTSSSVRTLNQSVSSLQASSGVTLNRGVGGQVANEAVYDYSGQSLIYGQRPPPGTIQSDIPNTAPVQAPGYITAAHTADMLSQGIVNSGNFWPQAYGSQPDLALNHPQRWTQHAPYGIYAQQVWFNCPVGFTSSGPSPSCTPNGELPGPASIADASFYYMKGLFATPGGATNGPQITSTALGQKVNLRARIYNYSLANFPAGTITHVQFYAQPWDSQNGQFTGQTGGDGFAPAIFIGEGTDSTGNPLAPVPAFCGGASGGDPCLDSTASNWEFAYTTWDTSKGNIAPNSTWKFWVVVWAEYNGALVSEISGHGLKSAPAIPFNSLADVPIETYSNNLGFYNQVFTVLGANNSAGASKTSRLTVSNLRLRSGSTTLRDLPVTITADHRSSGGEFKSVLALYYDGDPESEGTLFDTQNIDRVASDGLLDTARFTPKTCGVHRIFVRSVPQDGSALAASAETTIDVRIDAAQAIQSVDDLSAYLLKQHVSEELRCDLNRYLADARQDFKNHRDGKGRRDLDRFKEELHKHGNAFEKTVAEAMREQAEDILGCIPPCRGDDREEEPAFSGGGN</sequence>
<dbReference type="KEGG" id="abas:ACPOL_0894"/>
<protein>
    <submittedName>
        <fullName evidence="2">Uncharacterized protein</fullName>
    </submittedName>
</protein>
<dbReference type="EMBL" id="CP030840">
    <property type="protein sequence ID" value="AXC10251.1"/>
    <property type="molecule type" value="Genomic_DNA"/>
</dbReference>